<keyword evidence="2" id="KW-0238">DNA-binding</keyword>
<dbReference type="InterPro" id="IPR050397">
    <property type="entry name" value="Env_Response_Regulators"/>
</dbReference>
<dbReference type="SUPFAM" id="SSF51206">
    <property type="entry name" value="cAMP-binding domain-like"/>
    <property type="match status" value="1"/>
</dbReference>
<evidence type="ECO:0000256" key="1">
    <source>
        <dbReference type="ARBA" id="ARBA00023015"/>
    </source>
</evidence>
<keyword evidence="1" id="KW-0805">Transcription regulation</keyword>
<reference evidence="5 6" key="1">
    <citation type="submission" date="2021-05" db="EMBL/GenBank/DDBJ databases">
        <title>Petroleum and Energy Research Collection (APPE): ex situ preservation of microbial diversity associated with the oil industry and exploitation of its biotechnological potential.</title>
        <authorList>
            <person name="Paixao C.T.M."/>
            <person name="Gomes M.B."/>
            <person name="Oliveira V.M."/>
        </authorList>
    </citation>
    <scope>NUCLEOTIDE SEQUENCE [LARGE SCALE GENOMIC DNA]</scope>
    <source>
        <strain evidence="5 6">LIT2</strain>
    </source>
</reference>
<accession>A0ABS7X201</accession>
<comment type="caution">
    <text evidence="5">The sequence shown here is derived from an EMBL/GenBank/DDBJ whole genome shotgun (WGS) entry which is preliminary data.</text>
</comment>
<sequence length="255" mass="28792">MATAPQEVCVTDNLMHFLELSETDKRLLATLEQTPQPVAKGQQLWKASERPDTLYTLRRGWAYSMHRSESGEEQVLDIFLPGDLMGIRELTFPAHSTDVVMLTSGVVCPFPAERLLDIYQRSPSLTLAIHAAAARQQVIISKRLVNILRHDARAKIAHFVLELYYRLKRVDESVHRNFAVPLLQSDFGKLLGMTKVHVSRTLSEMENQGLLRKTRKDIQILDLDRLLEISAFDPMKLTDQLNPTLTAALPSPGPS</sequence>
<proteinExistence type="predicted"/>
<dbReference type="Gene3D" id="1.10.10.10">
    <property type="entry name" value="Winged helix-like DNA-binding domain superfamily/Winged helix DNA-binding domain"/>
    <property type="match status" value="1"/>
</dbReference>
<dbReference type="InterPro" id="IPR036390">
    <property type="entry name" value="WH_DNA-bd_sf"/>
</dbReference>
<gene>
    <name evidence="5" type="ORF">KGQ91_14725</name>
</gene>
<organism evidence="5 6">
    <name type="scientific">Modicisalibacter tunisiensis</name>
    <dbReference type="NCBI Taxonomy" id="390637"/>
    <lineage>
        <taxon>Bacteria</taxon>
        <taxon>Pseudomonadati</taxon>
        <taxon>Pseudomonadota</taxon>
        <taxon>Gammaproteobacteria</taxon>
        <taxon>Oceanospirillales</taxon>
        <taxon>Halomonadaceae</taxon>
        <taxon>Modicisalibacter</taxon>
    </lineage>
</organism>
<protein>
    <submittedName>
        <fullName evidence="5">Crp/Fnr family transcriptional regulator</fullName>
    </submittedName>
</protein>
<evidence type="ECO:0000313" key="6">
    <source>
        <dbReference type="Proteomes" id="UP001319883"/>
    </source>
</evidence>
<dbReference type="SMART" id="SM00419">
    <property type="entry name" value="HTH_CRP"/>
    <property type="match status" value="1"/>
</dbReference>
<dbReference type="SMART" id="SM00100">
    <property type="entry name" value="cNMP"/>
    <property type="match status" value="1"/>
</dbReference>
<dbReference type="PROSITE" id="PS51063">
    <property type="entry name" value="HTH_CRP_2"/>
    <property type="match status" value="1"/>
</dbReference>
<dbReference type="InterPro" id="IPR018490">
    <property type="entry name" value="cNMP-bd_dom_sf"/>
</dbReference>
<dbReference type="EMBL" id="JAGXFD010000001">
    <property type="protein sequence ID" value="MBZ9568924.1"/>
    <property type="molecule type" value="Genomic_DNA"/>
</dbReference>
<dbReference type="InterPro" id="IPR014710">
    <property type="entry name" value="RmlC-like_jellyroll"/>
</dbReference>
<keyword evidence="6" id="KW-1185">Reference proteome</keyword>
<dbReference type="Gene3D" id="2.60.120.10">
    <property type="entry name" value="Jelly Rolls"/>
    <property type="match status" value="1"/>
</dbReference>
<dbReference type="PANTHER" id="PTHR24567:SF75">
    <property type="entry name" value="FUMARATE AND NITRATE REDUCTION REGULATORY PROTEIN"/>
    <property type="match status" value="1"/>
</dbReference>
<dbReference type="InterPro" id="IPR000595">
    <property type="entry name" value="cNMP-bd_dom"/>
</dbReference>
<dbReference type="RefSeq" id="WP_163649116.1">
    <property type="nucleotide sequence ID" value="NZ_JAGXFD010000001.1"/>
</dbReference>
<dbReference type="Pfam" id="PF00027">
    <property type="entry name" value="cNMP_binding"/>
    <property type="match status" value="1"/>
</dbReference>
<evidence type="ECO:0000256" key="3">
    <source>
        <dbReference type="ARBA" id="ARBA00023163"/>
    </source>
</evidence>
<keyword evidence="3" id="KW-0804">Transcription</keyword>
<dbReference type="Proteomes" id="UP001319883">
    <property type="component" value="Unassembled WGS sequence"/>
</dbReference>
<dbReference type="SUPFAM" id="SSF46785">
    <property type="entry name" value="Winged helix' DNA-binding domain"/>
    <property type="match status" value="1"/>
</dbReference>
<dbReference type="Pfam" id="PF13545">
    <property type="entry name" value="HTH_Crp_2"/>
    <property type="match status" value="1"/>
</dbReference>
<evidence type="ECO:0000259" key="4">
    <source>
        <dbReference type="PROSITE" id="PS51063"/>
    </source>
</evidence>
<dbReference type="CDD" id="cd00038">
    <property type="entry name" value="CAP_ED"/>
    <property type="match status" value="1"/>
</dbReference>
<dbReference type="InterPro" id="IPR012318">
    <property type="entry name" value="HTH_CRP"/>
</dbReference>
<evidence type="ECO:0000313" key="5">
    <source>
        <dbReference type="EMBL" id="MBZ9568924.1"/>
    </source>
</evidence>
<evidence type="ECO:0000256" key="2">
    <source>
        <dbReference type="ARBA" id="ARBA00023125"/>
    </source>
</evidence>
<name>A0ABS7X201_9GAMM</name>
<feature type="domain" description="HTH crp-type" evidence="4">
    <location>
        <begin position="150"/>
        <end position="224"/>
    </location>
</feature>
<dbReference type="InterPro" id="IPR036388">
    <property type="entry name" value="WH-like_DNA-bd_sf"/>
</dbReference>
<dbReference type="PANTHER" id="PTHR24567">
    <property type="entry name" value="CRP FAMILY TRANSCRIPTIONAL REGULATORY PROTEIN"/>
    <property type="match status" value="1"/>
</dbReference>